<dbReference type="NCBIfam" id="TIGR01216">
    <property type="entry name" value="ATP_synt_epsi"/>
    <property type="match status" value="1"/>
</dbReference>
<keyword evidence="9" id="KW-1003">Cell membrane</keyword>
<evidence type="ECO:0000256" key="10">
    <source>
        <dbReference type="RuleBase" id="RU003656"/>
    </source>
</evidence>
<evidence type="ECO:0000259" key="11">
    <source>
        <dbReference type="Pfam" id="PF02823"/>
    </source>
</evidence>
<name>A0A841H1V1_9BACT</name>
<comment type="caution">
    <text evidence="12">The sequence shown here is derived from an EMBL/GenBank/DDBJ whole genome shotgun (WGS) entry which is preliminary data.</text>
</comment>
<evidence type="ECO:0000256" key="5">
    <source>
        <dbReference type="ARBA" id="ARBA00023065"/>
    </source>
</evidence>
<dbReference type="GO" id="GO:0005886">
    <property type="term" value="C:plasma membrane"/>
    <property type="evidence" value="ECO:0007669"/>
    <property type="project" value="UniProtKB-SubCell"/>
</dbReference>
<comment type="function">
    <text evidence="1 9">Produces ATP from ADP in the presence of a proton gradient across the membrane.</text>
</comment>
<dbReference type="CDD" id="cd12152">
    <property type="entry name" value="F1-ATPase_delta"/>
    <property type="match status" value="1"/>
</dbReference>
<dbReference type="EMBL" id="JACHIA010000012">
    <property type="protein sequence ID" value="MBB6071997.1"/>
    <property type="molecule type" value="Genomic_DNA"/>
</dbReference>
<keyword evidence="6 9" id="KW-0472">Membrane</keyword>
<keyword evidence="13" id="KW-1185">Reference proteome</keyword>
<evidence type="ECO:0000256" key="6">
    <source>
        <dbReference type="ARBA" id="ARBA00023136"/>
    </source>
</evidence>
<evidence type="ECO:0000256" key="8">
    <source>
        <dbReference type="ARBA" id="ARBA00023310"/>
    </source>
</evidence>
<dbReference type="HAMAP" id="MF_00530">
    <property type="entry name" value="ATP_synth_epsil_bac"/>
    <property type="match status" value="1"/>
</dbReference>
<comment type="similarity">
    <text evidence="3 9 10">Belongs to the ATPase epsilon chain family.</text>
</comment>
<evidence type="ECO:0000256" key="4">
    <source>
        <dbReference type="ARBA" id="ARBA00022448"/>
    </source>
</evidence>
<dbReference type="GO" id="GO:0012505">
    <property type="term" value="C:endomembrane system"/>
    <property type="evidence" value="ECO:0007669"/>
    <property type="project" value="UniProtKB-SubCell"/>
</dbReference>
<feature type="domain" description="ATP synthase F1 complex delta/epsilon subunit N-terminal" evidence="11">
    <location>
        <begin position="14"/>
        <end position="92"/>
    </location>
</feature>
<keyword evidence="4 9" id="KW-0813">Transport</keyword>
<keyword evidence="5 9" id="KW-0406">Ion transport</keyword>
<keyword evidence="7 9" id="KW-0139">CF(1)</keyword>
<evidence type="ECO:0000256" key="1">
    <source>
        <dbReference type="ARBA" id="ARBA00003543"/>
    </source>
</evidence>
<evidence type="ECO:0000256" key="9">
    <source>
        <dbReference type="HAMAP-Rule" id="MF_00530"/>
    </source>
</evidence>
<evidence type="ECO:0000256" key="7">
    <source>
        <dbReference type="ARBA" id="ARBA00023196"/>
    </source>
</evidence>
<reference evidence="12 13" key="1">
    <citation type="submission" date="2020-08" db="EMBL/GenBank/DDBJ databases">
        <title>Genomic Encyclopedia of Type Strains, Phase IV (KMG-IV): sequencing the most valuable type-strain genomes for metagenomic binning, comparative biology and taxonomic classification.</title>
        <authorList>
            <person name="Goeker M."/>
        </authorList>
    </citation>
    <scope>NUCLEOTIDE SEQUENCE [LARGE SCALE GENOMIC DNA]</scope>
    <source>
        <strain evidence="12 13">DSM 29007</strain>
    </source>
</reference>
<proteinExistence type="inferred from homology"/>
<sequence>MAAPAASGEGAGALRVTVLSPEQTVYQGPADGVVVPAHNGQLGILRGHAPLMALLGEGEMRITVGGAERRFRVSGGFLQVADNEVTILSERADPA</sequence>
<dbReference type="RefSeq" id="WP_170034844.1">
    <property type="nucleotide sequence ID" value="NZ_JABDTL010000001.1"/>
</dbReference>
<dbReference type="GO" id="GO:0005524">
    <property type="term" value="F:ATP binding"/>
    <property type="evidence" value="ECO:0007669"/>
    <property type="project" value="UniProtKB-UniRule"/>
</dbReference>
<dbReference type="AlphaFoldDB" id="A0A841H1V1"/>
<evidence type="ECO:0000313" key="12">
    <source>
        <dbReference type="EMBL" id="MBB6071997.1"/>
    </source>
</evidence>
<dbReference type="Proteomes" id="UP000582837">
    <property type="component" value="Unassembled WGS sequence"/>
</dbReference>
<gene>
    <name evidence="9" type="primary">atpC</name>
    <name evidence="12" type="ORF">HNQ61_003658</name>
</gene>
<organism evidence="12 13">
    <name type="scientific">Longimicrobium terrae</name>
    <dbReference type="NCBI Taxonomy" id="1639882"/>
    <lineage>
        <taxon>Bacteria</taxon>
        <taxon>Pseudomonadati</taxon>
        <taxon>Gemmatimonadota</taxon>
        <taxon>Longimicrobiia</taxon>
        <taxon>Longimicrobiales</taxon>
        <taxon>Longimicrobiaceae</taxon>
        <taxon>Longimicrobium</taxon>
    </lineage>
</organism>
<dbReference type="PANTHER" id="PTHR13822">
    <property type="entry name" value="ATP SYNTHASE DELTA/EPSILON CHAIN"/>
    <property type="match status" value="1"/>
</dbReference>
<dbReference type="InterPro" id="IPR001469">
    <property type="entry name" value="ATP_synth_F1_dsu/esu"/>
</dbReference>
<comment type="subcellular location">
    <subcellularLocation>
        <location evidence="9">Cell membrane</location>
        <topology evidence="9">Peripheral membrane protein</topology>
    </subcellularLocation>
    <subcellularLocation>
        <location evidence="2">Endomembrane system</location>
        <topology evidence="2">Peripheral membrane protein</topology>
    </subcellularLocation>
</comment>
<dbReference type="Pfam" id="PF02823">
    <property type="entry name" value="ATP-synt_DE_N"/>
    <property type="match status" value="1"/>
</dbReference>
<evidence type="ECO:0000256" key="3">
    <source>
        <dbReference type="ARBA" id="ARBA00005712"/>
    </source>
</evidence>
<keyword evidence="8 9" id="KW-0066">ATP synthesis</keyword>
<dbReference type="InterPro" id="IPR036771">
    <property type="entry name" value="ATPsynth_dsu/esu_N"/>
</dbReference>
<accession>A0A841H1V1</accession>
<evidence type="ECO:0000313" key="13">
    <source>
        <dbReference type="Proteomes" id="UP000582837"/>
    </source>
</evidence>
<evidence type="ECO:0000256" key="2">
    <source>
        <dbReference type="ARBA" id="ARBA00004184"/>
    </source>
</evidence>
<dbReference type="InterPro" id="IPR020546">
    <property type="entry name" value="ATP_synth_F1_dsu/esu_N"/>
</dbReference>
<comment type="subunit">
    <text evidence="9 10">F-type ATPases have 2 components, CF(1) - the catalytic core - and CF(0) - the membrane proton channel. CF(1) has five subunits: alpha(3), beta(3), gamma(1), delta(1), epsilon(1). CF(0) has three main subunits: a, b and c.</text>
</comment>
<protein>
    <recommendedName>
        <fullName evidence="9">ATP synthase epsilon chain</fullName>
    </recommendedName>
    <alternativeName>
        <fullName evidence="9">ATP synthase F1 sector epsilon subunit</fullName>
    </alternativeName>
    <alternativeName>
        <fullName evidence="9">F-ATPase epsilon subunit</fullName>
    </alternativeName>
</protein>
<dbReference type="Gene3D" id="2.60.15.10">
    <property type="entry name" value="F0F1 ATP synthase delta/epsilon subunit, N-terminal"/>
    <property type="match status" value="1"/>
</dbReference>
<dbReference type="GO" id="GO:0046933">
    <property type="term" value="F:proton-transporting ATP synthase activity, rotational mechanism"/>
    <property type="evidence" value="ECO:0007669"/>
    <property type="project" value="UniProtKB-UniRule"/>
</dbReference>
<dbReference type="PANTHER" id="PTHR13822:SF10">
    <property type="entry name" value="ATP SYNTHASE EPSILON CHAIN, CHLOROPLASTIC"/>
    <property type="match status" value="1"/>
</dbReference>
<keyword evidence="9" id="KW-0375">Hydrogen ion transport</keyword>
<dbReference type="GO" id="GO:0045259">
    <property type="term" value="C:proton-transporting ATP synthase complex"/>
    <property type="evidence" value="ECO:0007669"/>
    <property type="project" value="UniProtKB-KW"/>
</dbReference>
<dbReference type="SUPFAM" id="SSF51344">
    <property type="entry name" value="Epsilon subunit of F1F0-ATP synthase N-terminal domain"/>
    <property type="match status" value="1"/>
</dbReference>